<dbReference type="InterPro" id="IPR036770">
    <property type="entry name" value="Ankyrin_rpt-contain_sf"/>
</dbReference>
<name>G3YE68_ASPNA</name>
<dbReference type="HOGENOM" id="CLU_1695087_0_0_1"/>
<protein>
    <submittedName>
        <fullName evidence="1">Uncharacterized protein</fullName>
    </submittedName>
</protein>
<proteinExistence type="predicted"/>
<dbReference type="OrthoDB" id="823504at2759"/>
<comment type="caution">
    <text evidence="1">The sequence shown here is derived from an EMBL/GenBank/DDBJ whole genome shotgun (WGS) entry which is preliminary data.</text>
</comment>
<dbReference type="AlphaFoldDB" id="G3YE68"/>
<dbReference type="Proteomes" id="UP000009038">
    <property type="component" value="Unassembled WGS sequence"/>
</dbReference>
<evidence type="ECO:0000313" key="1">
    <source>
        <dbReference type="EMBL" id="EHA19085.1"/>
    </source>
</evidence>
<dbReference type="VEuPathDB" id="FungiDB:ASPNIDRAFT2_42895"/>
<gene>
    <name evidence="1" type="ORF">ASPNIDRAFT_42895</name>
</gene>
<accession>G3YE68</accession>
<dbReference type="EMBL" id="ACJE01000020">
    <property type="protein sequence ID" value="EHA19085.1"/>
    <property type="molecule type" value="Genomic_DNA"/>
</dbReference>
<reference evidence="1 2" key="1">
    <citation type="journal article" date="2011" name="Genome Res.">
        <title>Comparative genomics of citric-acid-producing Aspergillus niger ATCC 1015 versus enzyme-producing CBS 513.88.</title>
        <authorList>
            <person name="Andersen M.R."/>
            <person name="Salazar M.P."/>
            <person name="Schaap P.J."/>
            <person name="van de Vondervoort P.J."/>
            <person name="Culley D."/>
            <person name="Thykaer J."/>
            <person name="Frisvad J.C."/>
            <person name="Nielsen K.F."/>
            <person name="Albang R."/>
            <person name="Albermann K."/>
            <person name="Berka R.M."/>
            <person name="Braus G.H."/>
            <person name="Braus-Stromeyer S.A."/>
            <person name="Corrochano L.M."/>
            <person name="Dai Z."/>
            <person name="van Dijck P.W."/>
            <person name="Hofmann G."/>
            <person name="Lasure L.L."/>
            <person name="Magnuson J.K."/>
            <person name="Menke H."/>
            <person name="Meijer M."/>
            <person name="Meijer S.L."/>
            <person name="Nielsen J.B."/>
            <person name="Nielsen M.L."/>
            <person name="van Ooyen A.J."/>
            <person name="Pel H.J."/>
            <person name="Poulsen L."/>
            <person name="Samson R.A."/>
            <person name="Stam H."/>
            <person name="Tsang A."/>
            <person name="van den Brink J.M."/>
            <person name="Atkins A."/>
            <person name="Aerts A."/>
            <person name="Shapiro H."/>
            <person name="Pangilinan J."/>
            <person name="Salamov A."/>
            <person name="Lou Y."/>
            <person name="Lindquist E."/>
            <person name="Lucas S."/>
            <person name="Grimwood J."/>
            <person name="Grigoriev I.V."/>
            <person name="Kubicek C.P."/>
            <person name="Martinez D."/>
            <person name="van Peij N.N."/>
            <person name="Roubos J.A."/>
            <person name="Nielsen J."/>
            <person name="Baker S.E."/>
        </authorList>
    </citation>
    <scope>NUCLEOTIDE SEQUENCE [LARGE SCALE GENOMIC DNA]</scope>
    <source>
        <strain evidence="2">ATCC 1015 / CBS 113.46 / FGSC A1144 / LSHB Ac4 / NCTC 3858a / NRRL 328 / USDA 3528.7</strain>
    </source>
</reference>
<evidence type="ECO:0000313" key="2">
    <source>
        <dbReference type="Proteomes" id="UP000009038"/>
    </source>
</evidence>
<organism evidence="1 2">
    <name type="scientific">Aspergillus niger (strain ATCC 1015 / CBS 113.46 / FGSC A1144 / LSHB Ac4 / NCTC 3858a / NRRL 328 / USDA 3528.7)</name>
    <dbReference type="NCBI Taxonomy" id="380704"/>
    <lineage>
        <taxon>Eukaryota</taxon>
        <taxon>Fungi</taxon>
        <taxon>Dikarya</taxon>
        <taxon>Ascomycota</taxon>
        <taxon>Pezizomycotina</taxon>
        <taxon>Eurotiomycetes</taxon>
        <taxon>Eurotiomycetidae</taxon>
        <taxon>Eurotiales</taxon>
        <taxon>Aspergillaceae</taxon>
        <taxon>Aspergillus</taxon>
        <taxon>Aspergillus subgen. Circumdati</taxon>
    </lineage>
</organism>
<sequence>MRTLLGVAVCRASYEMALLLVANEATAYCELVLEDGGYLHLDGVLGMPATMVNSECLSPHLLSRPLEQIGVNDKAAIEAARQLSYRGADVNSRNHQGNTPLHEITRGVVRPGVDEFTGQVEPLHAKRLAQALAAFIDQYNRKSPSVGPVWGWGKS</sequence>
<dbReference type="Gene3D" id="1.25.40.20">
    <property type="entry name" value="Ankyrin repeat-containing domain"/>
    <property type="match status" value="1"/>
</dbReference>